<dbReference type="InterPro" id="IPR036869">
    <property type="entry name" value="J_dom_sf"/>
</dbReference>
<sequence length="979" mass="106820">MVLTGGPLFTLRPRDSVSSVNDVVAVHGGSLATGSSDGCLRIWDMVTRRPSVSISTGPDSITSVIEAATDGHALAVQTKAKALSLWDVNQSSKASPVWSAPTPKAYTFCKAVPLKGGTIACPITESDIGIFDCRVGSATATLRAPGSEGSNDAKTGSAVAIRQLYEEDGNGLVVVYESGRMALFDPRRFGLPCAEARCELSKGRGSGSSTVTCMERLANELWIGTSDSHVTMMVAGGDENKGEYAIEQVDIENPSLRVGGSNIGIGSMAVRQDLRLLVAGLWDGRIVLVDVKTRTILGDLPQSHDASITKVTFLPDDRFAIASTDGRVSVWNTYQHTVFSFSSSLCCISMAVGPLARLVTRIASVAGNTVGKAVVSAYKDAAKQATQAAAMAAARRKMPVEEAHKILGVDSAELHDTEARDILAEHYKKLYELNSPNPPDFYGSPYLQTRVEHAYKVALQEIQKAKNADTAKAAIVIGRPVARSCDDIETCDGRPVVVAGVACCFKTYKIRYGVSFWIYLIVISIGCTSGVWIGLIRDSAGLPWRISTLLLVLVLIWFILAFFIPIRLQRLPDGVVLVTPLVKYTAMLDDITDVMMVRSACGSEALEAAHRYPCRTFFGFPTDYPGYLLIASNKCLGNMIVSLDEMQLLYDDLRNVIDARGEMAGVKAENKPKSEPAPRIRWIRTAAVDEETGLSYHTDHYGGVAVDRFPDNLMDASSCIDALSKLCSRCKREGVLTGAFWVRIEEERYHLLPLLLKEQPPSNGLPHFRFHHADPTYAEIVGWTNPNREDRVPHQASHTVGVGAIVLDQTNRVLLVQEATGPAASIKLWKLVTGLVEAGEEIEDAAVREVHEETGITATFERVLAVRHSHKGTAELGNRSDLFWVCILRVDEDNDANKAVLNLPDGELPRSYLQASEIKEARFVPYKQLHEITDVPKGGTMWCVYEHIQRYIDRKEGGIDSMSLAGQASDNQRLYFSIK</sequence>
<dbReference type="InterPro" id="IPR000086">
    <property type="entry name" value="NUDIX_hydrolase_dom"/>
</dbReference>
<dbReference type="InterPro" id="IPR036322">
    <property type="entry name" value="WD40_repeat_dom_sf"/>
</dbReference>
<dbReference type="PROSITE" id="PS51462">
    <property type="entry name" value="NUDIX"/>
    <property type="match status" value="1"/>
</dbReference>
<accession>A0A7J6MX49</accession>
<keyword evidence="3" id="KW-0853">WD repeat</keyword>
<dbReference type="PROSITE" id="PS00893">
    <property type="entry name" value="NUDIX_BOX"/>
    <property type="match status" value="1"/>
</dbReference>
<keyword evidence="4" id="KW-0472">Membrane</keyword>
<dbReference type="PRINTS" id="PR00502">
    <property type="entry name" value="NUDIXFAMILY"/>
</dbReference>
<feature type="transmembrane region" description="Helical" evidence="4">
    <location>
        <begin position="516"/>
        <end position="536"/>
    </location>
</feature>
<dbReference type="InterPro" id="IPR040618">
    <property type="entry name" value="Pre-Nudix"/>
</dbReference>
<dbReference type="AlphaFoldDB" id="A0A7J6MX49"/>
<reference evidence="6 7" key="1">
    <citation type="submission" date="2020-04" db="EMBL/GenBank/DDBJ databases">
        <title>Perkinsus olseni comparative genomics.</title>
        <authorList>
            <person name="Bogema D.R."/>
        </authorList>
    </citation>
    <scope>NUCLEOTIDE SEQUENCE [LARGE SCALE GENOMIC DNA]</scope>
    <source>
        <strain evidence="6">ATCC PRA-31</strain>
    </source>
</reference>
<dbReference type="SUPFAM" id="SSF50978">
    <property type="entry name" value="WD40 repeat-like"/>
    <property type="match status" value="1"/>
</dbReference>
<dbReference type="InterPro" id="IPR001680">
    <property type="entry name" value="WD40_rpt"/>
</dbReference>
<keyword evidence="4" id="KW-1133">Transmembrane helix</keyword>
<dbReference type="Pfam" id="PF18290">
    <property type="entry name" value="Nudix_hydro"/>
    <property type="match status" value="1"/>
</dbReference>
<dbReference type="Gene3D" id="3.90.79.10">
    <property type="entry name" value="Nucleoside Triphosphate Pyrophosphohydrolase"/>
    <property type="match status" value="1"/>
</dbReference>
<dbReference type="PROSITE" id="PS50082">
    <property type="entry name" value="WD_REPEATS_2"/>
    <property type="match status" value="2"/>
</dbReference>
<dbReference type="Proteomes" id="UP000572268">
    <property type="component" value="Unassembled WGS sequence"/>
</dbReference>
<dbReference type="Gene3D" id="3.40.630.30">
    <property type="match status" value="1"/>
</dbReference>
<feature type="repeat" description="WD" evidence="3">
    <location>
        <begin position="31"/>
        <end position="53"/>
    </location>
</feature>
<dbReference type="Pfam" id="PF00400">
    <property type="entry name" value="WD40"/>
    <property type="match status" value="2"/>
</dbReference>
<comment type="similarity">
    <text evidence="1">Belongs to the Nudix hydrolase family.</text>
</comment>
<feature type="transmembrane region" description="Helical" evidence="4">
    <location>
        <begin position="548"/>
        <end position="568"/>
    </location>
</feature>
<dbReference type="GO" id="GO:0035529">
    <property type="term" value="F:NADH pyrophosphatase activity"/>
    <property type="evidence" value="ECO:0007669"/>
    <property type="project" value="TreeGrafter"/>
</dbReference>
<dbReference type="PANTHER" id="PTHR13994">
    <property type="entry name" value="NUDIX HYDROLASE RELATED"/>
    <property type="match status" value="1"/>
</dbReference>
<evidence type="ECO:0000259" key="5">
    <source>
        <dbReference type="PROSITE" id="PS51462"/>
    </source>
</evidence>
<dbReference type="InterPro" id="IPR015797">
    <property type="entry name" value="NUDIX_hydrolase-like_dom_sf"/>
</dbReference>
<dbReference type="GO" id="GO:0051287">
    <property type="term" value="F:NAD binding"/>
    <property type="evidence" value="ECO:0007669"/>
    <property type="project" value="TreeGrafter"/>
</dbReference>
<dbReference type="InterPro" id="IPR003293">
    <property type="entry name" value="Nudix_hydrolase6-like"/>
</dbReference>
<organism evidence="6 7">
    <name type="scientific">Perkinsus olseni</name>
    <name type="common">Perkinsus atlanticus</name>
    <dbReference type="NCBI Taxonomy" id="32597"/>
    <lineage>
        <taxon>Eukaryota</taxon>
        <taxon>Sar</taxon>
        <taxon>Alveolata</taxon>
        <taxon>Perkinsozoa</taxon>
        <taxon>Perkinsea</taxon>
        <taxon>Perkinsida</taxon>
        <taxon>Perkinsidae</taxon>
        <taxon>Perkinsus</taxon>
    </lineage>
</organism>
<feature type="repeat" description="WD" evidence="3">
    <location>
        <begin position="301"/>
        <end position="332"/>
    </location>
</feature>
<dbReference type="Pfam" id="PF00293">
    <property type="entry name" value="NUDIX"/>
    <property type="match status" value="1"/>
</dbReference>
<evidence type="ECO:0000256" key="2">
    <source>
        <dbReference type="ARBA" id="ARBA00022801"/>
    </source>
</evidence>
<keyword evidence="2" id="KW-0378">Hydrolase</keyword>
<evidence type="ECO:0000256" key="4">
    <source>
        <dbReference type="SAM" id="Phobius"/>
    </source>
</evidence>
<evidence type="ECO:0000256" key="1">
    <source>
        <dbReference type="ARBA" id="ARBA00005582"/>
    </source>
</evidence>
<dbReference type="Gene3D" id="1.10.287.110">
    <property type="entry name" value="DnaJ domain"/>
    <property type="match status" value="1"/>
</dbReference>
<dbReference type="Gene3D" id="2.130.10.10">
    <property type="entry name" value="YVTN repeat-like/Quinoprotein amine dehydrogenase"/>
    <property type="match status" value="2"/>
</dbReference>
<dbReference type="InterPro" id="IPR020084">
    <property type="entry name" value="NUDIX_hydrolase_CS"/>
</dbReference>
<dbReference type="EMBL" id="JABANN010000005">
    <property type="protein sequence ID" value="KAF4676133.1"/>
    <property type="molecule type" value="Genomic_DNA"/>
</dbReference>
<evidence type="ECO:0000313" key="7">
    <source>
        <dbReference type="Proteomes" id="UP000572268"/>
    </source>
</evidence>
<proteinExistence type="inferred from homology"/>
<dbReference type="InterPro" id="IPR015943">
    <property type="entry name" value="WD40/YVTN_repeat-like_dom_sf"/>
</dbReference>
<gene>
    <name evidence="6" type="primary">NUDT18</name>
    <name evidence="6" type="ORF">FOL46_007186</name>
</gene>
<dbReference type="InterPro" id="IPR020476">
    <property type="entry name" value="Nudix_hydrolase"/>
</dbReference>
<keyword evidence="4" id="KW-0812">Transmembrane</keyword>
<dbReference type="SUPFAM" id="SSF55811">
    <property type="entry name" value="Nudix"/>
    <property type="match status" value="1"/>
</dbReference>
<dbReference type="GO" id="GO:0047631">
    <property type="term" value="F:ADP-ribose diphosphatase activity"/>
    <property type="evidence" value="ECO:0007669"/>
    <property type="project" value="TreeGrafter"/>
</dbReference>
<comment type="caution">
    <text evidence="6">The sequence shown here is derived from an EMBL/GenBank/DDBJ whole genome shotgun (WGS) entry which is preliminary data.</text>
</comment>
<dbReference type="SMART" id="SM00320">
    <property type="entry name" value="WD40"/>
    <property type="match status" value="3"/>
</dbReference>
<name>A0A7J6MX49_PEROL</name>
<evidence type="ECO:0000256" key="3">
    <source>
        <dbReference type="PROSITE-ProRule" id="PRU00221"/>
    </source>
</evidence>
<protein>
    <submittedName>
        <fullName evidence="6">Nudix (Nucleoside diphosphate linked moiety X)-type motif 6</fullName>
    </submittedName>
</protein>
<evidence type="ECO:0000313" key="6">
    <source>
        <dbReference type="EMBL" id="KAF4676133.1"/>
    </source>
</evidence>
<dbReference type="PANTHER" id="PTHR13994:SF13">
    <property type="entry name" value="FI03680P"/>
    <property type="match status" value="1"/>
</dbReference>
<feature type="domain" description="Nudix hydrolase" evidence="5">
    <location>
        <begin position="797"/>
        <end position="956"/>
    </location>
</feature>